<evidence type="ECO:0000313" key="1">
    <source>
        <dbReference type="EMBL" id="GAG81482.1"/>
    </source>
</evidence>
<dbReference type="InterPro" id="IPR018330">
    <property type="entry name" value="RecT_fam"/>
</dbReference>
<dbReference type="InterPro" id="IPR004590">
    <property type="entry name" value="ssDNA_annealing_RecT"/>
</dbReference>
<gene>
    <name evidence="1" type="ORF">S01H4_26025</name>
</gene>
<dbReference type="GO" id="GO:0006259">
    <property type="term" value="P:DNA metabolic process"/>
    <property type="evidence" value="ECO:0007669"/>
    <property type="project" value="InterPro"/>
</dbReference>
<dbReference type="EMBL" id="BART01012477">
    <property type="protein sequence ID" value="GAG81482.1"/>
    <property type="molecule type" value="Genomic_DNA"/>
</dbReference>
<comment type="caution">
    <text evidence="1">The sequence shown here is derived from an EMBL/GenBank/DDBJ whole genome shotgun (WGS) entry which is preliminary data.</text>
</comment>
<accession>X1BJY6</accession>
<dbReference type="GO" id="GO:0003677">
    <property type="term" value="F:DNA binding"/>
    <property type="evidence" value="ECO:0007669"/>
    <property type="project" value="InterPro"/>
</dbReference>
<dbReference type="AlphaFoldDB" id="X1BJY6"/>
<protein>
    <submittedName>
        <fullName evidence="1">Uncharacterized protein</fullName>
    </submittedName>
</protein>
<organism evidence="1">
    <name type="scientific">marine sediment metagenome</name>
    <dbReference type="NCBI Taxonomy" id="412755"/>
    <lineage>
        <taxon>unclassified sequences</taxon>
        <taxon>metagenomes</taxon>
        <taxon>ecological metagenomes</taxon>
    </lineage>
</organism>
<proteinExistence type="predicted"/>
<reference evidence="1" key="1">
    <citation type="journal article" date="2014" name="Front. Microbiol.">
        <title>High frequency of phylogenetically diverse reductive dehalogenase-homologous genes in deep subseafloor sedimentary metagenomes.</title>
        <authorList>
            <person name="Kawai M."/>
            <person name="Futagami T."/>
            <person name="Toyoda A."/>
            <person name="Takaki Y."/>
            <person name="Nishi S."/>
            <person name="Hori S."/>
            <person name="Arai W."/>
            <person name="Tsubouchi T."/>
            <person name="Morono Y."/>
            <person name="Uchiyama I."/>
            <person name="Ito T."/>
            <person name="Fujiyama A."/>
            <person name="Inagaki F."/>
            <person name="Takami H."/>
        </authorList>
    </citation>
    <scope>NUCLEOTIDE SEQUENCE</scope>
    <source>
        <strain evidence="1">Expedition CK06-06</strain>
    </source>
</reference>
<name>X1BJY6_9ZZZZ</name>
<dbReference type="Pfam" id="PF03837">
    <property type="entry name" value="RecT"/>
    <property type="match status" value="1"/>
</dbReference>
<dbReference type="NCBIfam" id="TIGR00616">
    <property type="entry name" value="rect"/>
    <property type="match status" value="1"/>
</dbReference>
<sequence>MTALTVTQQTDIRDLLFKNMKAIKSVAPKHLTPERVLRIAYTAIVRNPKLSMCSQVSLLNSVIESTMLGLEIGGPLGLAHLVPFKGKATLIVGYGGFIQLGYNSGKIKNFSFHPVYQSDEFSYHYGVDPDLKHVPSNDESPGELVYAYAIANFDGGKVI</sequence>